<dbReference type="RefSeq" id="WP_203538606.1">
    <property type="nucleotide sequence ID" value="NZ_JAESND010000005.1"/>
</dbReference>
<sequence>MDLSSLIGRLNAPCRAALERAAQRSLQQTQYHVEIEHLMLELLAIDGGDLSRLLPPLGIPATALAAEMHAGHQRFERGSTYTPALAKPVINWLQLAAERANGQIRAGLLLLVLIDSALRQHLSGGVLLAIPVDTLRGHWRDWAAESIEAADDAPLDTPPPAPTPPVADSALEQYTQDLTADARNGQIDPIIGRDQEIRQCIDILLRRRQNNPILVGEPGVGKTAIVEGLALRIASGDVPPPLRNVSVRTLDLGQLQAGAGIKGEFELRLKRVIDAVQRATNVILFIDEAHTLIGAGAGEGQSDAANLLKPALARGLLRTVAATTWIEYKKYFERDAALARRFQLIRIDEPTETVATEMLRAVATRLEQHHDVRVLDAAIRDAVRLSHRYLSSRQLPDKAISVLDTACARVALAQYDVPERIEVLQRALASIHTELTRLQREQASGHEHTARILQLEAESAAHQTQLAQLETRWRHELAAVRELLLVRGAFEALADEARELGDAVPPELDLQLETTAAELARLEQGLCIIRDGEPMVPEHVDVRDVAAVIADWTGVPVGRMLADEAHAIRTLAQRMGQRVLGQEAALNAIAQRIQAWRAGLTDPQKPVGVFLLVGPSGVGKTETAYALADALYGGERNLITVNLAEYQEAHSVSQLRGAPPGYVGHGSGGILTEAVRRKPFSVVLLDEIEKAHPDVLEAFYNVFDKGVMEDGTGLVVDFRNTVILATSAAGTELIADCSAGEMTESRFGQRLREALAGNFRAALLARLTVVGYSLLDDITLGSIVETRLRNLRQRYADSTGKHFDFDHRIVTAIVARCRNAGARDVDNVLMAEVVGKLADWMTE</sequence>
<dbReference type="Gene3D" id="3.40.50.300">
    <property type="entry name" value="P-loop containing nucleotide triphosphate hydrolases"/>
    <property type="match status" value="3"/>
</dbReference>
<dbReference type="InterPro" id="IPR036628">
    <property type="entry name" value="Clp_N_dom_sf"/>
</dbReference>
<feature type="coiled-coil region" evidence="4">
    <location>
        <begin position="421"/>
        <end position="472"/>
    </location>
</feature>
<dbReference type="InterPro" id="IPR001270">
    <property type="entry name" value="ClpA/B"/>
</dbReference>
<dbReference type="InterPro" id="IPR050130">
    <property type="entry name" value="ClpA_ClpB"/>
</dbReference>
<keyword evidence="4" id="KW-0175">Coiled coil</keyword>
<evidence type="ECO:0000256" key="3">
    <source>
        <dbReference type="ARBA" id="ARBA00023186"/>
    </source>
</evidence>
<dbReference type="InterPro" id="IPR003959">
    <property type="entry name" value="ATPase_AAA_core"/>
</dbReference>
<proteinExistence type="predicted"/>
<evidence type="ECO:0000256" key="1">
    <source>
        <dbReference type="ARBA" id="ARBA00022741"/>
    </source>
</evidence>
<dbReference type="NCBIfam" id="TIGR03345">
    <property type="entry name" value="VI_ClpV1"/>
    <property type="match status" value="1"/>
</dbReference>
<keyword evidence="7" id="KW-1185">Reference proteome</keyword>
<dbReference type="InterPro" id="IPR003593">
    <property type="entry name" value="AAA+_ATPase"/>
</dbReference>
<dbReference type="PANTHER" id="PTHR11638">
    <property type="entry name" value="ATP-DEPENDENT CLP PROTEASE"/>
    <property type="match status" value="1"/>
</dbReference>
<dbReference type="Proteomes" id="UP000809431">
    <property type="component" value="Unassembled WGS sequence"/>
</dbReference>
<evidence type="ECO:0000313" key="6">
    <source>
        <dbReference type="EMBL" id="MBM3116355.1"/>
    </source>
</evidence>
<accession>A0ABS2BL59</accession>
<evidence type="ECO:0000256" key="2">
    <source>
        <dbReference type="ARBA" id="ARBA00022840"/>
    </source>
</evidence>
<dbReference type="InterPro" id="IPR018368">
    <property type="entry name" value="ClpA/B_CS1"/>
</dbReference>
<dbReference type="Pfam" id="PF07724">
    <property type="entry name" value="AAA_2"/>
    <property type="match status" value="1"/>
</dbReference>
<evidence type="ECO:0000256" key="4">
    <source>
        <dbReference type="SAM" id="Coils"/>
    </source>
</evidence>
<dbReference type="CDD" id="cd00009">
    <property type="entry name" value="AAA"/>
    <property type="match status" value="1"/>
</dbReference>
<protein>
    <submittedName>
        <fullName evidence="6">Type VI secretion system ATPase TssH</fullName>
    </submittedName>
</protein>
<reference evidence="6 7" key="1">
    <citation type="submission" date="2021-01" db="EMBL/GenBank/DDBJ databases">
        <title>Draft Genome Sequence and Polyhydroxyalkanoate Biosynthetic Potential of Jeongeupia naejangsanensis Type Strain DSM 24253.</title>
        <authorList>
            <person name="Turrini P."/>
            <person name="Artuso I."/>
            <person name="Lugli G.A."/>
            <person name="Frangipani E."/>
            <person name="Ventura M."/>
            <person name="Visca P."/>
        </authorList>
    </citation>
    <scope>NUCLEOTIDE SEQUENCE [LARGE SCALE GENOMIC DNA]</scope>
    <source>
        <strain evidence="6 7">DSM 24253</strain>
    </source>
</reference>
<dbReference type="Pfam" id="PF17871">
    <property type="entry name" value="AAA_lid_9"/>
    <property type="match status" value="1"/>
</dbReference>
<feature type="domain" description="AAA+ ATPase" evidence="5">
    <location>
        <begin position="606"/>
        <end position="748"/>
    </location>
</feature>
<keyword evidence="3" id="KW-0143">Chaperone</keyword>
<evidence type="ECO:0000313" key="7">
    <source>
        <dbReference type="Proteomes" id="UP000809431"/>
    </source>
</evidence>
<keyword evidence="1" id="KW-0547">Nucleotide-binding</keyword>
<keyword evidence="2" id="KW-0067">ATP-binding</keyword>
<dbReference type="EMBL" id="JAESND010000005">
    <property type="protein sequence ID" value="MBM3116355.1"/>
    <property type="molecule type" value="Genomic_DNA"/>
</dbReference>
<dbReference type="CDD" id="cd19499">
    <property type="entry name" value="RecA-like_ClpB_Hsp104-like"/>
    <property type="match status" value="1"/>
</dbReference>
<dbReference type="PROSITE" id="PS00870">
    <property type="entry name" value="CLPAB_1"/>
    <property type="match status" value="1"/>
</dbReference>
<dbReference type="SUPFAM" id="SSF81923">
    <property type="entry name" value="Double Clp-N motif"/>
    <property type="match status" value="1"/>
</dbReference>
<dbReference type="InterPro" id="IPR017729">
    <property type="entry name" value="ATPase_T6SS_ClpV1"/>
</dbReference>
<name>A0ABS2BL59_9NEIS</name>
<gene>
    <name evidence="6" type="primary">tssH</name>
    <name evidence="6" type="ORF">JMJ54_10975</name>
</gene>
<dbReference type="PANTHER" id="PTHR11638:SF184">
    <property type="entry name" value="ATPASE WITH CHAPERONE ACTIVITY"/>
    <property type="match status" value="1"/>
</dbReference>
<dbReference type="InterPro" id="IPR027417">
    <property type="entry name" value="P-loop_NTPase"/>
</dbReference>
<evidence type="ECO:0000259" key="5">
    <source>
        <dbReference type="SMART" id="SM00382"/>
    </source>
</evidence>
<dbReference type="SUPFAM" id="SSF52540">
    <property type="entry name" value="P-loop containing nucleoside triphosphate hydrolases"/>
    <property type="match status" value="2"/>
</dbReference>
<dbReference type="Pfam" id="PF00004">
    <property type="entry name" value="AAA"/>
    <property type="match status" value="1"/>
</dbReference>
<dbReference type="InterPro" id="IPR041546">
    <property type="entry name" value="ClpA/ClpB_AAA_lid"/>
</dbReference>
<organism evidence="6 7">
    <name type="scientific">Jeongeupia naejangsanensis</name>
    <dbReference type="NCBI Taxonomy" id="613195"/>
    <lineage>
        <taxon>Bacteria</taxon>
        <taxon>Pseudomonadati</taxon>
        <taxon>Pseudomonadota</taxon>
        <taxon>Betaproteobacteria</taxon>
        <taxon>Neisseriales</taxon>
        <taxon>Chitinibacteraceae</taxon>
        <taxon>Jeongeupia</taxon>
    </lineage>
</organism>
<feature type="domain" description="AAA+ ATPase" evidence="5">
    <location>
        <begin position="208"/>
        <end position="352"/>
    </location>
</feature>
<dbReference type="Gene3D" id="1.10.1780.10">
    <property type="entry name" value="Clp, N-terminal domain"/>
    <property type="match status" value="1"/>
</dbReference>
<dbReference type="SMART" id="SM00382">
    <property type="entry name" value="AAA"/>
    <property type="match status" value="2"/>
</dbReference>
<dbReference type="PRINTS" id="PR00300">
    <property type="entry name" value="CLPPROTEASEA"/>
</dbReference>
<comment type="caution">
    <text evidence="6">The sequence shown here is derived from an EMBL/GenBank/DDBJ whole genome shotgun (WGS) entry which is preliminary data.</text>
</comment>